<dbReference type="RefSeq" id="WP_145146035.1">
    <property type="nucleotide sequence ID" value="NZ_VLKY01000037.1"/>
</dbReference>
<dbReference type="EMBL" id="VLKY01000037">
    <property type="protein sequence ID" value="TWI45629.1"/>
    <property type="molecule type" value="Genomic_DNA"/>
</dbReference>
<dbReference type="OrthoDB" id="8481003at2"/>
<dbReference type="InterPro" id="IPR010751">
    <property type="entry name" value="TrfA"/>
</dbReference>
<reference evidence="1 2" key="1">
    <citation type="journal article" date="2015" name="Stand. Genomic Sci.">
        <title>Genomic Encyclopedia of Bacterial and Archaeal Type Strains, Phase III: the genomes of soil and plant-associated and newly described type strains.</title>
        <authorList>
            <person name="Whitman W.B."/>
            <person name="Woyke T."/>
            <person name="Klenk H.P."/>
            <person name="Zhou Y."/>
            <person name="Lilburn T.G."/>
            <person name="Beck B.J."/>
            <person name="De Vos P."/>
            <person name="Vandamme P."/>
            <person name="Eisen J.A."/>
            <person name="Garrity G."/>
            <person name="Hugenholtz P."/>
            <person name="Kyrpides N.C."/>
        </authorList>
    </citation>
    <scope>NUCLEOTIDE SEQUENCE [LARGE SCALE GENOMIC DNA]</scope>
    <source>
        <strain evidence="1 2">CGMCC 1.6858</strain>
    </source>
</reference>
<evidence type="ECO:0000313" key="2">
    <source>
        <dbReference type="Proteomes" id="UP000316905"/>
    </source>
</evidence>
<gene>
    <name evidence="1" type="ORF">IQ22_04609</name>
</gene>
<dbReference type="Pfam" id="PF07042">
    <property type="entry name" value="TrfA"/>
    <property type="match status" value="1"/>
</dbReference>
<name>A0A562PMI4_9PSED</name>
<proteinExistence type="predicted"/>
<accession>A0A562PMI4</accession>
<sequence length="281" mass="31930">MTEEGKKRGRGLANIKARAEAVEAQKAMQLPLWAEPLRSAPNEILRTALFTARNKKHPRIYISNQILSYGQTSVFYKGEELRQDDLDVWLQILHLSRGKELGKPVEFTFSQIKKALGWGYGKYYTQRLIEILDRLSATTVRIESARLKSGKGMSLVRSFIYQTPDNEVSDVWSVEIEPEMGILFGIDGAYSTRLEWQQRLDLGPLAKWLHGFYNSHRDPYPLHFEMLLEVSGSSAALKSKAKQMVKDALEELIEVGFLKEMKIDAKGMVTVVKAKAKHATD</sequence>
<evidence type="ECO:0000313" key="1">
    <source>
        <dbReference type="EMBL" id="TWI45629.1"/>
    </source>
</evidence>
<protein>
    <submittedName>
        <fullName evidence="1">TrfA protein</fullName>
    </submittedName>
</protein>
<dbReference type="AlphaFoldDB" id="A0A562PMI4"/>
<organism evidence="1 2">
    <name type="scientific">Pseudomonas duriflava</name>
    <dbReference type="NCBI Taxonomy" id="459528"/>
    <lineage>
        <taxon>Bacteria</taxon>
        <taxon>Pseudomonadati</taxon>
        <taxon>Pseudomonadota</taxon>
        <taxon>Gammaproteobacteria</taxon>
        <taxon>Pseudomonadales</taxon>
        <taxon>Pseudomonadaceae</taxon>
        <taxon>Pseudomonas</taxon>
    </lineage>
</organism>
<keyword evidence="2" id="KW-1185">Reference proteome</keyword>
<comment type="caution">
    <text evidence="1">The sequence shown here is derived from an EMBL/GenBank/DDBJ whole genome shotgun (WGS) entry which is preliminary data.</text>
</comment>
<dbReference type="Proteomes" id="UP000316905">
    <property type="component" value="Unassembled WGS sequence"/>
</dbReference>